<dbReference type="AlphaFoldDB" id="A0A5B0LNX3"/>
<gene>
    <name evidence="1" type="ORF">PGT21_019853</name>
</gene>
<reference evidence="1 2" key="1">
    <citation type="submission" date="2019-05" db="EMBL/GenBank/DDBJ databases">
        <title>Emergence of the Ug99 lineage of the wheat stem rust pathogen through somatic hybridization.</title>
        <authorList>
            <person name="Li F."/>
            <person name="Upadhyaya N.M."/>
            <person name="Sperschneider J."/>
            <person name="Matny O."/>
            <person name="Nguyen-Phuc H."/>
            <person name="Mago R."/>
            <person name="Raley C."/>
            <person name="Miller M.E."/>
            <person name="Silverstein K.A.T."/>
            <person name="Henningsen E."/>
            <person name="Hirsch C.D."/>
            <person name="Visser B."/>
            <person name="Pretorius Z.A."/>
            <person name="Steffenson B.J."/>
            <person name="Schwessinger B."/>
            <person name="Dodds P.N."/>
            <person name="Figueroa M."/>
        </authorList>
    </citation>
    <scope>NUCLEOTIDE SEQUENCE [LARGE SCALE GENOMIC DNA]</scope>
    <source>
        <strain evidence="1">21-0</strain>
    </source>
</reference>
<name>A0A5B0LNX3_PUCGR</name>
<evidence type="ECO:0000313" key="1">
    <source>
        <dbReference type="EMBL" id="KAA1066071.1"/>
    </source>
</evidence>
<accession>A0A5B0LNX3</accession>
<protein>
    <submittedName>
        <fullName evidence="1">Uncharacterized protein</fullName>
    </submittedName>
</protein>
<keyword evidence="2" id="KW-1185">Reference proteome</keyword>
<sequence>MHQDATSETRHIELAGVLQIDEGRFHQCATLAANYYAKADTYSLTFRKTTRPKELVPAVKPSNNHRERVLGHLIHLTPHQTEVPLHS</sequence>
<evidence type="ECO:0000313" key="2">
    <source>
        <dbReference type="Proteomes" id="UP000324748"/>
    </source>
</evidence>
<dbReference type="EMBL" id="VSWC01000196">
    <property type="protein sequence ID" value="KAA1066071.1"/>
    <property type="molecule type" value="Genomic_DNA"/>
</dbReference>
<proteinExistence type="predicted"/>
<organism evidence="1 2">
    <name type="scientific">Puccinia graminis f. sp. tritici</name>
    <dbReference type="NCBI Taxonomy" id="56615"/>
    <lineage>
        <taxon>Eukaryota</taxon>
        <taxon>Fungi</taxon>
        <taxon>Dikarya</taxon>
        <taxon>Basidiomycota</taxon>
        <taxon>Pucciniomycotina</taxon>
        <taxon>Pucciniomycetes</taxon>
        <taxon>Pucciniales</taxon>
        <taxon>Pucciniaceae</taxon>
        <taxon>Puccinia</taxon>
    </lineage>
</organism>
<comment type="caution">
    <text evidence="1">The sequence shown here is derived from an EMBL/GenBank/DDBJ whole genome shotgun (WGS) entry which is preliminary data.</text>
</comment>
<dbReference type="Proteomes" id="UP000324748">
    <property type="component" value="Unassembled WGS sequence"/>
</dbReference>